<evidence type="ECO:0000256" key="1">
    <source>
        <dbReference type="ARBA" id="ARBA00022529"/>
    </source>
</evidence>
<name>A0A363NQN9_9SPHI</name>
<dbReference type="EMBL" id="QCXX01000005">
    <property type="protein sequence ID" value="PUV23122.1"/>
    <property type="molecule type" value="Genomic_DNA"/>
</dbReference>
<evidence type="ECO:0000256" key="2">
    <source>
        <dbReference type="ARBA" id="ARBA00022638"/>
    </source>
</evidence>
<dbReference type="Pfam" id="PF01476">
    <property type="entry name" value="LysM"/>
    <property type="match status" value="1"/>
</dbReference>
<keyword evidence="9" id="KW-1185">Reference proteome</keyword>
<evidence type="ECO:0000256" key="6">
    <source>
        <dbReference type="SAM" id="SignalP"/>
    </source>
</evidence>
<dbReference type="SMART" id="SM00257">
    <property type="entry name" value="LysM"/>
    <property type="match status" value="1"/>
</dbReference>
<proteinExistence type="predicted"/>
<reference evidence="8 9" key="1">
    <citation type="submission" date="2018-04" db="EMBL/GenBank/DDBJ databases">
        <title>Sphingobacterium sp. M46 Genome.</title>
        <authorList>
            <person name="Cheng J."/>
            <person name="Li Y."/>
        </authorList>
    </citation>
    <scope>NUCLEOTIDE SEQUENCE [LARGE SCALE GENOMIC DNA]</scope>
    <source>
        <strain evidence="8 9">M46</strain>
    </source>
</reference>
<evidence type="ECO:0000313" key="9">
    <source>
        <dbReference type="Proteomes" id="UP000250831"/>
    </source>
</evidence>
<feature type="signal peptide" evidence="6">
    <location>
        <begin position="1"/>
        <end position="22"/>
    </location>
</feature>
<dbReference type="InterPro" id="IPR051056">
    <property type="entry name" value="Glycosyl_Hydrolase_73"/>
</dbReference>
<dbReference type="GO" id="GO:0031640">
    <property type="term" value="P:killing of cells of another organism"/>
    <property type="evidence" value="ECO:0007669"/>
    <property type="project" value="UniProtKB-KW"/>
</dbReference>
<protein>
    <recommendedName>
        <fullName evidence="4">Peptidoglycan hydrolase</fullName>
    </recommendedName>
</protein>
<dbReference type="GO" id="GO:0042742">
    <property type="term" value="P:defense response to bacterium"/>
    <property type="evidence" value="ECO:0007669"/>
    <property type="project" value="UniProtKB-KW"/>
</dbReference>
<evidence type="ECO:0000259" key="7">
    <source>
        <dbReference type="PROSITE" id="PS51782"/>
    </source>
</evidence>
<feature type="chain" id="PRO_5016685236" description="Peptidoglycan hydrolase" evidence="6">
    <location>
        <begin position="23"/>
        <end position="277"/>
    </location>
</feature>
<evidence type="ECO:0000256" key="3">
    <source>
        <dbReference type="ARBA" id="ARBA00022801"/>
    </source>
</evidence>
<dbReference type="Gene3D" id="1.10.530.10">
    <property type="match status" value="1"/>
</dbReference>
<dbReference type="PANTHER" id="PTHR33308">
    <property type="entry name" value="PEPTIDOGLYCAN HYDROLASE FLGJ"/>
    <property type="match status" value="1"/>
</dbReference>
<dbReference type="PROSITE" id="PS51257">
    <property type="entry name" value="PROKAR_LIPOPROTEIN"/>
    <property type="match status" value="1"/>
</dbReference>
<dbReference type="InterPro" id="IPR002901">
    <property type="entry name" value="MGlyc_endo_b_GlcNAc-like_dom"/>
</dbReference>
<comment type="caution">
    <text evidence="8">The sequence shown here is derived from an EMBL/GenBank/DDBJ whole genome shotgun (WGS) entry which is preliminary data.</text>
</comment>
<dbReference type="PROSITE" id="PS51782">
    <property type="entry name" value="LYSM"/>
    <property type="match status" value="1"/>
</dbReference>
<dbReference type="InterPro" id="IPR018392">
    <property type="entry name" value="LysM"/>
</dbReference>
<sequence>MKKFFYGMIVFMMLITSCSSRRGTLSSAKSGSNSKTSSSSSSGRPSMAGNDYIAHYKDIAIAEMNKYGIPASIKLAQALLESGNGNSYLAREANNHFGIKCGGVWKGKSVTRPDDNINDCFRVYDNPEQSFKDHSEFLLRPRYSGLFKLDKNDYKGWAKGLKAAGYATNPRYPDLLIEMIERYHLDQYDRGETPKEKVVREETVQEEIVQQVQEAPPAVVKTEEIKSPVAMRIHEVKAQDTLYSLSKRYNVSVEQIKSLNDLTDEALSLGQLLVISK</sequence>
<dbReference type="OrthoDB" id="977752at2"/>
<accession>A0A363NQN9</accession>
<dbReference type="SMART" id="SM00047">
    <property type="entry name" value="LYZ2"/>
    <property type="match status" value="1"/>
</dbReference>
<keyword evidence="6" id="KW-0732">Signal</keyword>
<dbReference type="InterPro" id="IPR036779">
    <property type="entry name" value="LysM_dom_sf"/>
</dbReference>
<dbReference type="Pfam" id="PF01832">
    <property type="entry name" value="Glucosaminidase"/>
    <property type="match status" value="1"/>
</dbReference>
<dbReference type="GO" id="GO:0004040">
    <property type="term" value="F:amidase activity"/>
    <property type="evidence" value="ECO:0007669"/>
    <property type="project" value="InterPro"/>
</dbReference>
<evidence type="ECO:0000256" key="5">
    <source>
        <dbReference type="SAM" id="MobiDB-lite"/>
    </source>
</evidence>
<dbReference type="SUPFAM" id="SSF54106">
    <property type="entry name" value="LysM domain"/>
    <property type="match status" value="1"/>
</dbReference>
<keyword evidence="1" id="KW-0929">Antimicrobial</keyword>
<organism evidence="8 9">
    <name type="scientific">Sphingobacterium athyrii</name>
    <dbReference type="NCBI Taxonomy" id="2152717"/>
    <lineage>
        <taxon>Bacteria</taxon>
        <taxon>Pseudomonadati</taxon>
        <taxon>Bacteroidota</taxon>
        <taxon>Sphingobacteriia</taxon>
        <taxon>Sphingobacteriales</taxon>
        <taxon>Sphingobacteriaceae</taxon>
        <taxon>Sphingobacterium</taxon>
    </lineage>
</organism>
<evidence type="ECO:0000256" key="4">
    <source>
        <dbReference type="ARBA" id="ARBA00032108"/>
    </source>
</evidence>
<dbReference type="Gene3D" id="3.10.350.10">
    <property type="entry name" value="LysM domain"/>
    <property type="match status" value="1"/>
</dbReference>
<evidence type="ECO:0000313" key="8">
    <source>
        <dbReference type="EMBL" id="PUV23122.1"/>
    </source>
</evidence>
<dbReference type="Proteomes" id="UP000250831">
    <property type="component" value="Unassembled WGS sequence"/>
</dbReference>
<feature type="compositionally biased region" description="Low complexity" evidence="5">
    <location>
        <begin position="26"/>
        <end position="46"/>
    </location>
</feature>
<dbReference type="RefSeq" id="WP_108635442.1">
    <property type="nucleotide sequence ID" value="NZ_QCXX01000005.1"/>
</dbReference>
<dbReference type="CDD" id="cd00118">
    <property type="entry name" value="LysM"/>
    <property type="match status" value="1"/>
</dbReference>
<keyword evidence="2" id="KW-0081">Bacteriolytic enzyme</keyword>
<dbReference type="PANTHER" id="PTHR33308:SF9">
    <property type="entry name" value="PEPTIDOGLYCAN HYDROLASE FLGJ"/>
    <property type="match status" value="1"/>
</dbReference>
<feature type="domain" description="LysM" evidence="7">
    <location>
        <begin position="232"/>
        <end position="275"/>
    </location>
</feature>
<gene>
    <name evidence="8" type="ORF">DCO56_19605</name>
</gene>
<dbReference type="AlphaFoldDB" id="A0A363NQN9"/>
<keyword evidence="3" id="KW-0378">Hydrolase</keyword>
<feature type="region of interest" description="Disordered" evidence="5">
    <location>
        <begin position="25"/>
        <end position="46"/>
    </location>
</feature>